<keyword evidence="8 12" id="KW-1133">Transmembrane helix</keyword>
<sequence length="211" mass="23738">MSQITLSSKRLIQLGQILQRSSSCSSTPITVTSYRSLTTKTNSSEKQENIESESLIPTWDAYFKLRSKRRKYEIVSYFPSTIVPMVGTGAYFMQLQIDPFSTIMGMDPLMAAGLATVGSGFCGYLLGPVIGDIGFKCMNSKIVPAMDERDKAFYEHVKRNRSSARLNSIRNPVPDYYGEKINSVAGYRSWLRKQREHYRKGVFGGSVDEQP</sequence>
<keyword evidence="9 12" id="KW-0811">Translocation</keyword>
<keyword evidence="4 12" id="KW-0812">Transmembrane</keyword>
<reference evidence="13 14" key="1">
    <citation type="submission" date="2020-12" db="EMBL/GenBank/DDBJ databases">
        <title>Metabolic potential, ecology and presence of endohyphal bacteria is reflected in genomic diversity of Mucoromycotina.</title>
        <authorList>
            <person name="Muszewska A."/>
            <person name="Okrasinska A."/>
            <person name="Steczkiewicz K."/>
            <person name="Drgas O."/>
            <person name="Orlowska M."/>
            <person name="Perlinska-Lenart U."/>
            <person name="Aleksandrzak-Piekarczyk T."/>
            <person name="Szatraj K."/>
            <person name="Zielenkiewicz U."/>
            <person name="Pilsyk S."/>
            <person name="Malc E."/>
            <person name="Mieczkowski P."/>
            <person name="Kruszewska J.S."/>
            <person name="Biernat P."/>
            <person name="Pawlowska J."/>
        </authorList>
    </citation>
    <scope>NUCLEOTIDE SEQUENCE [LARGE SCALE GENOMIC DNA]</scope>
    <source>
        <strain evidence="13 14">CBS 142.35</strain>
    </source>
</reference>
<dbReference type="AlphaFoldDB" id="A0A8H7RX77"/>
<organism evidence="13 14">
    <name type="scientific">Circinella minor</name>
    <dbReference type="NCBI Taxonomy" id="1195481"/>
    <lineage>
        <taxon>Eukaryota</taxon>
        <taxon>Fungi</taxon>
        <taxon>Fungi incertae sedis</taxon>
        <taxon>Mucoromycota</taxon>
        <taxon>Mucoromycotina</taxon>
        <taxon>Mucoromycetes</taxon>
        <taxon>Mucorales</taxon>
        <taxon>Lichtheimiaceae</taxon>
        <taxon>Circinella</taxon>
    </lineage>
</organism>
<evidence type="ECO:0000256" key="1">
    <source>
        <dbReference type="ARBA" id="ARBA00004448"/>
    </source>
</evidence>
<evidence type="ECO:0000256" key="10">
    <source>
        <dbReference type="ARBA" id="ARBA00023128"/>
    </source>
</evidence>
<comment type="caution">
    <text evidence="13">The sequence shown here is derived from an EMBL/GenBank/DDBJ whole genome shotgun (WGS) entry which is preliminary data.</text>
</comment>
<evidence type="ECO:0000256" key="2">
    <source>
        <dbReference type="ARBA" id="ARBA00006837"/>
    </source>
</evidence>
<evidence type="ECO:0000256" key="4">
    <source>
        <dbReference type="ARBA" id="ARBA00022692"/>
    </source>
</evidence>
<keyword evidence="11 12" id="KW-0472">Membrane</keyword>
<feature type="transmembrane region" description="Helical" evidence="12">
    <location>
        <begin position="74"/>
        <end position="97"/>
    </location>
</feature>
<dbReference type="InterPro" id="IPR013875">
    <property type="entry name" value="Pam17"/>
</dbReference>
<dbReference type="GO" id="GO:0001405">
    <property type="term" value="C:PAM complex, Tim23 associated import motor"/>
    <property type="evidence" value="ECO:0007669"/>
    <property type="project" value="UniProtKB-UniRule"/>
</dbReference>
<dbReference type="Pfam" id="PF08566">
    <property type="entry name" value="Pam17"/>
    <property type="match status" value="1"/>
</dbReference>
<evidence type="ECO:0000256" key="11">
    <source>
        <dbReference type="ARBA" id="ARBA00023136"/>
    </source>
</evidence>
<evidence type="ECO:0000256" key="5">
    <source>
        <dbReference type="ARBA" id="ARBA00022792"/>
    </source>
</evidence>
<keyword evidence="10 12" id="KW-0496">Mitochondrion</keyword>
<evidence type="ECO:0000256" key="12">
    <source>
        <dbReference type="RuleBase" id="RU367146"/>
    </source>
</evidence>
<comment type="subunit">
    <text evidence="12">Component of the PAM complex.</text>
</comment>
<dbReference type="Proteomes" id="UP000646827">
    <property type="component" value="Unassembled WGS sequence"/>
</dbReference>
<accession>A0A8H7RX77</accession>
<dbReference type="GO" id="GO:0030150">
    <property type="term" value="P:protein import into mitochondrial matrix"/>
    <property type="evidence" value="ECO:0007669"/>
    <property type="project" value="UniProtKB-UniRule"/>
</dbReference>
<keyword evidence="5 12" id="KW-0999">Mitochondrion inner membrane</keyword>
<protein>
    <recommendedName>
        <fullName evidence="12">Presequence translocated-associated motor subunit PAM17</fullName>
    </recommendedName>
</protein>
<proteinExistence type="inferred from homology"/>
<evidence type="ECO:0000256" key="6">
    <source>
        <dbReference type="ARBA" id="ARBA00022927"/>
    </source>
</evidence>
<keyword evidence="6 12" id="KW-0653">Protein transport</keyword>
<comment type="function">
    <text evidence="12">Component of the PAM complex, a complex required for the translocation of transit peptide-containing proteins from the inner membrane into the mitochondrial matrix in an ATP-dependent manner.</text>
</comment>
<comment type="similarity">
    <text evidence="2 12">Belongs to the PAM17 family.</text>
</comment>
<dbReference type="PANTHER" id="PTHR28021:SF1">
    <property type="entry name" value="PRESEQUENCE TRANSLOCATED-ASSOCIATED MOTOR SUBUNIT PAM17, MITOCHONDRIAL"/>
    <property type="match status" value="1"/>
</dbReference>
<keyword evidence="7" id="KW-0809">Transit peptide</keyword>
<evidence type="ECO:0000256" key="8">
    <source>
        <dbReference type="ARBA" id="ARBA00022989"/>
    </source>
</evidence>
<keyword evidence="14" id="KW-1185">Reference proteome</keyword>
<dbReference type="OrthoDB" id="5970083at2759"/>
<dbReference type="EMBL" id="JAEPRB010000290">
    <property type="protein sequence ID" value="KAG2217546.1"/>
    <property type="molecule type" value="Genomic_DNA"/>
</dbReference>
<evidence type="ECO:0000256" key="9">
    <source>
        <dbReference type="ARBA" id="ARBA00023010"/>
    </source>
</evidence>
<name>A0A8H7RX77_9FUNG</name>
<gene>
    <name evidence="13" type="ORF">INT45_005432</name>
</gene>
<dbReference type="PANTHER" id="PTHR28021">
    <property type="entry name" value="PRESEQUENCE TRANSLOCATED-ASSOCIATED MOTOR SUBUNIT PAM17, MITOCHONDRIAL"/>
    <property type="match status" value="1"/>
</dbReference>
<evidence type="ECO:0000313" key="14">
    <source>
        <dbReference type="Proteomes" id="UP000646827"/>
    </source>
</evidence>
<evidence type="ECO:0000313" key="13">
    <source>
        <dbReference type="EMBL" id="KAG2217546.1"/>
    </source>
</evidence>
<evidence type="ECO:0000256" key="7">
    <source>
        <dbReference type="ARBA" id="ARBA00022946"/>
    </source>
</evidence>
<keyword evidence="3 12" id="KW-0813">Transport</keyword>
<evidence type="ECO:0000256" key="3">
    <source>
        <dbReference type="ARBA" id="ARBA00022448"/>
    </source>
</evidence>
<comment type="subcellular location">
    <subcellularLocation>
        <location evidence="1 12">Mitochondrion inner membrane</location>
        <topology evidence="1 12">Multi-pass membrane protein</topology>
    </subcellularLocation>
</comment>
<feature type="transmembrane region" description="Helical" evidence="12">
    <location>
        <begin position="109"/>
        <end position="131"/>
    </location>
</feature>